<sequence>MLAAKLVTNAQTGRTIHSVGSEQSHTVHGYFTASSWRSNSRDLIVSANVNPDTYRCRYVLYNTETGGSKVLAENVPYEAGTSASDDHYYYCVGNKILAVDYNSAHVREICTVDEEMKLVGPVSISNDCMTVSVIGSREEHTLVLSIDVPTGEWRVAIDPLFAKPFPIASHAMVNPVYPVSSSTRMKERPSTYRTGSGLSMRRQARRTIFSSRSGWMTARSANA</sequence>
<accession>A0ABN7TJC4</accession>
<gene>
    <name evidence="1" type="ORF">PAECIP111802_02346</name>
</gene>
<proteinExistence type="predicted"/>
<name>A0ABN7TJC4_9BACL</name>
<dbReference type="RefSeq" id="WP_218098668.1">
    <property type="nucleotide sequence ID" value="NZ_CAJVCE010000005.1"/>
</dbReference>
<evidence type="ECO:0000313" key="2">
    <source>
        <dbReference type="Proteomes" id="UP000730618"/>
    </source>
</evidence>
<protein>
    <submittedName>
        <fullName evidence="1">Uncharacterized protein</fullName>
    </submittedName>
</protein>
<keyword evidence="2" id="KW-1185">Reference proteome</keyword>
<reference evidence="1 2" key="1">
    <citation type="submission" date="2021-06" db="EMBL/GenBank/DDBJ databases">
        <authorList>
            <person name="Criscuolo A."/>
        </authorList>
    </citation>
    <scope>NUCLEOTIDE SEQUENCE [LARGE SCALE GENOMIC DNA]</scope>
    <source>
        <strain evidence="2">CIP 111802</strain>
    </source>
</reference>
<organism evidence="1 2">
    <name type="scientific">Paenibacillus allorhizosphaerae</name>
    <dbReference type="NCBI Taxonomy" id="2849866"/>
    <lineage>
        <taxon>Bacteria</taxon>
        <taxon>Bacillati</taxon>
        <taxon>Bacillota</taxon>
        <taxon>Bacilli</taxon>
        <taxon>Bacillales</taxon>
        <taxon>Paenibacillaceae</taxon>
        <taxon>Paenibacillus</taxon>
    </lineage>
</organism>
<comment type="caution">
    <text evidence="1">The sequence shown here is derived from an EMBL/GenBank/DDBJ whole genome shotgun (WGS) entry which is preliminary data.</text>
</comment>
<dbReference type="Proteomes" id="UP000730618">
    <property type="component" value="Unassembled WGS sequence"/>
</dbReference>
<dbReference type="EMBL" id="CAJVCE010000005">
    <property type="protein sequence ID" value="CAG7637328.1"/>
    <property type="molecule type" value="Genomic_DNA"/>
</dbReference>
<evidence type="ECO:0000313" key="1">
    <source>
        <dbReference type="EMBL" id="CAG7637328.1"/>
    </source>
</evidence>